<feature type="domain" description="Glucose/Sorbosone dehydrogenase" evidence="1">
    <location>
        <begin position="73"/>
        <end position="394"/>
    </location>
</feature>
<organism evidence="2 3">
    <name type="scientific">Tritonibacter horizontis</name>
    <dbReference type="NCBI Taxonomy" id="1768241"/>
    <lineage>
        <taxon>Bacteria</taxon>
        <taxon>Pseudomonadati</taxon>
        <taxon>Pseudomonadota</taxon>
        <taxon>Alphaproteobacteria</taxon>
        <taxon>Rhodobacterales</taxon>
        <taxon>Paracoccaceae</taxon>
        <taxon>Tritonibacter</taxon>
    </lineage>
</organism>
<evidence type="ECO:0000259" key="1">
    <source>
        <dbReference type="Pfam" id="PF07995"/>
    </source>
</evidence>
<dbReference type="EC" id="1.1.5.-" evidence="2"/>
<dbReference type="Gene3D" id="2.120.10.30">
    <property type="entry name" value="TolB, C-terminal domain"/>
    <property type="match status" value="1"/>
</dbReference>
<keyword evidence="2" id="KW-0560">Oxidoreductase</keyword>
<accession>A0A132BWE7</accession>
<dbReference type="InterPro" id="IPR012938">
    <property type="entry name" value="Glc/Sorbosone_DH"/>
</dbReference>
<proteinExistence type="predicted"/>
<dbReference type="Pfam" id="PF07995">
    <property type="entry name" value="GSDH"/>
    <property type="match status" value="1"/>
</dbReference>
<protein>
    <submittedName>
        <fullName evidence="2">Soluble aldose sugar dehydrogenase YliI</fullName>
        <ecNumber evidence="2">1.1.5.-</ecNumber>
    </submittedName>
</protein>
<sequence>MQAPQEREECSVLLFAVRSCVTNAQAEKDKSMIPRLATIAITTLWSLLSLSVPASALDSSQGRLHVQKMVDGLEGPWGFTFLLGGDLLVTERRGQLWFVTDGRKAPVSGAPEVDDVGQGGLLDVRAAHDFADSRTVYFTFAKAQGRGAGTAVARARLSEDNKSLNDLTVIFEATKGARGGQHFGSRLVEAQDGSLYVSLGERGDRQSAQDLSREQGSIIRILPDGGIPADNPFVATAQARPAVWSYGHRNPQGLAMDAEGRIWAVEHGAKGGDEVNLIQKGANYGWPVISYGEHYSGRKIGEGTSKPGMEQPAWYWDPSIAPSGMLIYSGKLWPEWRGDIFVGSLKFDFISRLSGTPLQESERLKSPETGRVRDLREGPDGAIWFASENEGALFRITPE</sequence>
<evidence type="ECO:0000313" key="3">
    <source>
        <dbReference type="Proteomes" id="UP000068382"/>
    </source>
</evidence>
<dbReference type="Proteomes" id="UP000068382">
    <property type="component" value="Unassembled WGS sequence"/>
</dbReference>
<keyword evidence="3" id="KW-1185">Reference proteome</keyword>
<dbReference type="PATRIC" id="fig|1768241.3.peg.2718"/>
<dbReference type="SUPFAM" id="SSF50952">
    <property type="entry name" value="Soluble quinoprotein glucose dehydrogenase"/>
    <property type="match status" value="1"/>
</dbReference>
<dbReference type="AlphaFoldDB" id="A0A132BWE7"/>
<dbReference type="InterPro" id="IPR011041">
    <property type="entry name" value="Quinoprot_gluc/sorb_DH_b-prop"/>
</dbReference>
<dbReference type="GO" id="GO:0016491">
    <property type="term" value="F:oxidoreductase activity"/>
    <property type="evidence" value="ECO:0007669"/>
    <property type="project" value="UniProtKB-KW"/>
</dbReference>
<reference evidence="2 3" key="1">
    <citation type="submission" date="2015-12" db="EMBL/GenBank/DDBJ databases">
        <title>Genome sequence of the marine Rhodobacteraceae strain O3.65, Candidatus Tritonibacter horizontis.</title>
        <authorList>
            <person name="Poehlein A."/>
            <person name="Giebel H.A."/>
            <person name="Voget S."/>
            <person name="Brinkhoff T."/>
        </authorList>
    </citation>
    <scope>NUCLEOTIDE SEQUENCE [LARGE SCALE GENOMIC DNA]</scope>
    <source>
        <strain evidence="2 3">O3.65</strain>
    </source>
</reference>
<dbReference type="PANTHER" id="PTHR19328:SF75">
    <property type="entry name" value="ALDOSE SUGAR DEHYDROGENASE YLII"/>
    <property type="match status" value="1"/>
</dbReference>
<dbReference type="PANTHER" id="PTHR19328">
    <property type="entry name" value="HEDGEHOG-INTERACTING PROTEIN"/>
    <property type="match status" value="1"/>
</dbReference>
<evidence type="ECO:0000313" key="2">
    <source>
        <dbReference type="EMBL" id="KUP92624.1"/>
    </source>
</evidence>
<comment type="caution">
    <text evidence="2">The sequence shown here is derived from an EMBL/GenBank/DDBJ whole genome shotgun (WGS) entry which is preliminary data.</text>
</comment>
<dbReference type="EMBL" id="LPUY01000074">
    <property type="protein sequence ID" value="KUP92624.1"/>
    <property type="molecule type" value="Genomic_DNA"/>
</dbReference>
<name>A0A132BWE7_9RHOB</name>
<gene>
    <name evidence="2" type="primary">yliI</name>
    <name evidence="2" type="ORF">TRIHO_25950</name>
</gene>
<dbReference type="InterPro" id="IPR011042">
    <property type="entry name" value="6-blade_b-propeller_TolB-like"/>
</dbReference>